<dbReference type="RefSeq" id="WP_270046325.1">
    <property type="nucleotide sequence ID" value="NZ_JAPDOD010000086.1"/>
</dbReference>
<protein>
    <submittedName>
        <fullName evidence="1">Uncharacterized protein</fullName>
    </submittedName>
</protein>
<name>A0A9X3N227_9ACTN</name>
<evidence type="ECO:0000313" key="1">
    <source>
        <dbReference type="EMBL" id="MDA0167074.1"/>
    </source>
</evidence>
<organism evidence="1 2">
    <name type="scientific">Solirubrobacter ginsenosidimutans</name>
    <dbReference type="NCBI Taxonomy" id="490573"/>
    <lineage>
        <taxon>Bacteria</taxon>
        <taxon>Bacillati</taxon>
        <taxon>Actinomycetota</taxon>
        <taxon>Thermoleophilia</taxon>
        <taxon>Solirubrobacterales</taxon>
        <taxon>Solirubrobacteraceae</taxon>
        <taxon>Solirubrobacter</taxon>
    </lineage>
</organism>
<dbReference type="AlphaFoldDB" id="A0A9X3N227"/>
<comment type="caution">
    <text evidence="1">The sequence shown here is derived from an EMBL/GenBank/DDBJ whole genome shotgun (WGS) entry which is preliminary data.</text>
</comment>
<dbReference type="EMBL" id="JAPDOD010000086">
    <property type="protein sequence ID" value="MDA0167074.1"/>
    <property type="molecule type" value="Genomic_DNA"/>
</dbReference>
<reference evidence="1" key="1">
    <citation type="submission" date="2022-10" db="EMBL/GenBank/DDBJ databases">
        <title>The WGS of Solirubrobacter ginsenosidimutans DSM 21036.</title>
        <authorList>
            <person name="Jiang Z."/>
        </authorList>
    </citation>
    <scope>NUCLEOTIDE SEQUENCE</scope>
    <source>
        <strain evidence="1">DSM 21036</strain>
    </source>
</reference>
<sequence length="144" mass="14912">MGMLDHRRTWEYDVAATPDACIEAFGRAFSGGGGLIRASWAVNRTGKGAVATYKGRKGIGALGGVLSKTAAQEQDTAIGSTVTFQINGSTGGRTVCSMWLSGSGRSGIGGLMGATSDARFIRPYMQAVRSQLLALDASAHVTSH</sequence>
<dbReference type="Proteomes" id="UP001149140">
    <property type="component" value="Unassembled WGS sequence"/>
</dbReference>
<proteinExistence type="predicted"/>
<evidence type="ECO:0000313" key="2">
    <source>
        <dbReference type="Proteomes" id="UP001149140"/>
    </source>
</evidence>
<gene>
    <name evidence="1" type="ORF">OM076_42835</name>
</gene>
<accession>A0A9X3N227</accession>
<keyword evidence="2" id="KW-1185">Reference proteome</keyword>